<evidence type="ECO:0000256" key="1">
    <source>
        <dbReference type="ARBA" id="ARBA00006974"/>
    </source>
</evidence>
<dbReference type="Pfam" id="PF02519">
    <property type="entry name" value="Auxin_inducible"/>
    <property type="match status" value="1"/>
</dbReference>
<reference evidence="4" key="2">
    <citation type="submission" date="2023-06" db="EMBL/GenBank/DDBJ databases">
        <authorList>
            <person name="Swenson N.G."/>
            <person name="Wegrzyn J.L."/>
            <person name="Mcevoy S.L."/>
        </authorList>
    </citation>
    <scope>NUCLEOTIDE SEQUENCE</scope>
    <source>
        <strain evidence="4">NS2018</strain>
        <tissue evidence="4">Leaf</tissue>
    </source>
</reference>
<keyword evidence="3" id="KW-0341">Growth regulation</keyword>
<dbReference type="Proteomes" id="UP001168877">
    <property type="component" value="Unassembled WGS sequence"/>
</dbReference>
<sequence length="122" mass="14106">MIISTRSLRRFMKKLSASDSNNWYKRLVNADEKKSEKLKLARGCVAIYVGQERKRYQVPLIYLSLPNFQQLINTSQGDVFDVKIDGPITLACPTHTFEHLLKIAKNTPQLHFDHRIESIYGV</sequence>
<evidence type="ECO:0000313" key="5">
    <source>
        <dbReference type="Proteomes" id="UP001168877"/>
    </source>
</evidence>
<gene>
    <name evidence="4" type="ORF">LWI29_022233</name>
</gene>
<protein>
    <submittedName>
        <fullName evidence="4">Uncharacterized protein</fullName>
    </submittedName>
</protein>
<comment type="similarity">
    <text evidence="1">Belongs to the ARG7 family.</text>
</comment>
<dbReference type="PANTHER" id="PTHR31374:SF311">
    <property type="entry name" value="SMALL AUXIN-UP RNA"/>
    <property type="match status" value="1"/>
</dbReference>
<dbReference type="InterPro" id="IPR003676">
    <property type="entry name" value="SAUR_fam"/>
</dbReference>
<name>A0AA39RW21_ACESA</name>
<dbReference type="AlphaFoldDB" id="A0AA39RW21"/>
<organism evidence="4 5">
    <name type="scientific">Acer saccharum</name>
    <name type="common">Sugar maple</name>
    <dbReference type="NCBI Taxonomy" id="4024"/>
    <lineage>
        <taxon>Eukaryota</taxon>
        <taxon>Viridiplantae</taxon>
        <taxon>Streptophyta</taxon>
        <taxon>Embryophyta</taxon>
        <taxon>Tracheophyta</taxon>
        <taxon>Spermatophyta</taxon>
        <taxon>Magnoliopsida</taxon>
        <taxon>eudicotyledons</taxon>
        <taxon>Gunneridae</taxon>
        <taxon>Pentapetalae</taxon>
        <taxon>rosids</taxon>
        <taxon>malvids</taxon>
        <taxon>Sapindales</taxon>
        <taxon>Sapindaceae</taxon>
        <taxon>Hippocastanoideae</taxon>
        <taxon>Acereae</taxon>
        <taxon>Acer</taxon>
    </lineage>
</organism>
<reference evidence="4" key="1">
    <citation type="journal article" date="2022" name="Plant J.">
        <title>Strategies of tolerance reflected in two North American maple genomes.</title>
        <authorList>
            <person name="McEvoy S.L."/>
            <person name="Sezen U.U."/>
            <person name="Trouern-Trend A."/>
            <person name="McMahon S.M."/>
            <person name="Schaberg P.G."/>
            <person name="Yang J."/>
            <person name="Wegrzyn J.L."/>
            <person name="Swenson N.G."/>
        </authorList>
    </citation>
    <scope>NUCLEOTIDE SEQUENCE</scope>
    <source>
        <strain evidence="4">NS2018</strain>
    </source>
</reference>
<dbReference type="EMBL" id="JAUESC010000384">
    <property type="protein sequence ID" value="KAK0582166.1"/>
    <property type="molecule type" value="Genomic_DNA"/>
</dbReference>
<comment type="caution">
    <text evidence="4">The sequence shown here is derived from an EMBL/GenBank/DDBJ whole genome shotgun (WGS) entry which is preliminary data.</text>
</comment>
<dbReference type="PANTHER" id="PTHR31374">
    <property type="entry name" value="AUXIN-INDUCED PROTEIN-LIKE-RELATED"/>
    <property type="match status" value="1"/>
</dbReference>
<dbReference type="GO" id="GO:0009733">
    <property type="term" value="P:response to auxin"/>
    <property type="evidence" value="ECO:0007669"/>
    <property type="project" value="InterPro"/>
</dbReference>
<keyword evidence="5" id="KW-1185">Reference proteome</keyword>
<evidence type="ECO:0000256" key="2">
    <source>
        <dbReference type="ARBA" id="ARBA00022473"/>
    </source>
</evidence>
<proteinExistence type="inferred from homology"/>
<accession>A0AA39RW21</accession>
<evidence type="ECO:0000256" key="3">
    <source>
        <dbReference type="ARBA" id="ARBA00022604"/>
    </source>
</evidence>
<evidence type="ECO:0000313" key="4">
    <source>
        <dbReference type="EMBL" id="KAK0582166.1"/>
    </source>
</evidence>
<keyword evidence="2" id="KW-0217">Developmental protein</keyword>